<name>A0ACC0EKV7_9BASI</name>
<organism evidence="1 2">
    <name type="scientific">Puccinia striiformis f. sp. tritici</name>
    <dbReference type="NCBI Taxonomy" id="168172"/>
    <lineage>
        <taxon>Eukaryota</taxon>
        <taxon>Fungi</taxon>
        <taxon>Dikarya</taxon>
        <taxon>Basidiomycota</taxon>
        <taxon>Pucciniomycotina</taxon>
        <taxon>Pucciniomycetes</taxon>
        <taxon>Pucciniales</taxon>
        <taxon>Pucciniaceae</taxon>
        <taxon>Puccinia</taxon>
    </lineage>
</organism>
<reference evidence="1 2" key="3">
    <citation type="journal article" date="2022" name="Microbiol. Spectr.">
        <title>Folding features and dynamics of 3D genome architecture in plant fungal pathogens.</title>
        <authorList>
            <person name="Xia C."/>
        </authorList>
    </citation>
    <scope>NUCLEOTIDE SEQUENCE [LARGE SCALE GENOMIC DNA]</scope>
    <source>
        <strain evidence="1 2">93-210</strain>
    </source>
</reference>
<dbReference type="EMBL" id="CM045869">
    <property type="protein sequence ID" value="KAI7954487.1"/>
    <property type="molecule type" value="Genomic_DNA"/>
</dbReference>
<reference evidence="2" key="1">
    <citation type="journal article" date="2018" name="BMC Genomics">
        <title>Genomic insights into host adaptation between the wheat stripe rust pathogen (Puccinia striiformis f. sp. tritici) and the barley stripe rust pathogen (Puccinia striiformis f. sp. hordei).</title>
        <authorList>
            <person name="Xia C."/>
            <person name="Wang M."/>
            <person name="Yin C."/>
            <person name="Cornejo O.E."/>
            <person name="Hulbert S.H."/>
            <person name="Chen X."/>
        </authorList>
    </citation>
    <scope>NUCLEOTIDE SEQUENCE [LARGE SCALE GENOMIC DNA]</scope>
    <source>
        <strain evidence="2">93-210</strain>
    </source>
</reference>
<sequence length="390" mass="44458">MENGNRSTNGLEKVSAQYQEILQVKFKYIGSEISEYVGQPESNKGRRAIPLYVDRLRTIYLPVLRDSISRLNDLAFLEADQTEDPSYLFQLTLGALLETEQTIHQMRTLMHSLWSNDGLESKKGQDLIAMRGQCTEQRMNLLWKDLDATFATYNKSFPVCGRFKKVDDDGTIIIQQSRKNSIQATDRSKECINGFINWLDRSDFRILQDFWRTWVPEISEGLEILQNFYHEATDHFKSRFRQSYADCIVVVKLCRLFMKKLSDPNNVELVRMPINAHAALLNSIGPLSEGVQTMISSLHNYIARPNEYQPKPAGKVAGAAQATIGILTTYFSLQDPANPASLPTTVYRDWVIIWSTNFAHATKRLHATHEKLYNEISRQRQAAAAAAAGR</sequence>
<proteinExistence type="predicted"/>
<reference evidence="2" key="2">
    <citation type="journal article" date="2018" name="Mol. Plant Microbe Interact.">
        <title>Genome sequence resources for the wheat stripe rust pathogen (Puccinia striiformis f. sp. tritici) and the barley stripe rust pathogen (Puccinia striiformis f. sp. hordei).</title>
        <authorList>
            <person name="Xia C."/>
            <person name="Wang M."/>
            <person name="Yin C."/>
            <person name="Cornejo O.E."/>
            <person name="Hulbert S.H."/>
            <person name="Chen X."/>
        </authorList>
    </citation>
    <scope>NUCLEOTIDE SEQUENCE [LARGE SCALE GENOMIC DNA]</scope>
    <source>
        <strain evidence="2">93-210</strain>
    </source>
</reference>
<comment type="caution">
    <text evidence="1">The sequence shown here is derived from an EMBL/GenBank/DDBJ whole genome shotgun (WGS) entry which is preliminary data.</text>
</comment>
<gene>
    <name evidence="1" type="ORF">MJO28_004887</name>
</gene>
<accession>A0ACC0EKV7</accession>
<protein>
    <submittedName>
        <fullName evidence="1">Uncharacterized protein</fullName>
    </submittedName>
</protein>
<dbReference type="Proteomes" id="UP001060170">
    <property type="component" value="Chromosome 5"/>
</dbReference>
<evidence type="ECO:0000313" key="2">
    <source>
        <dbReference type="Proteomes" id="UP001060170"/>
    </source>
</evidence>
<evidence type="ECO:0000313" key="1">
    <source>
        <dbReference type="EMBL" id="KAI7954487.1"/>
    </source>
</evidence>
<keyword evidence="2" id="KW-1185">Reference proteome</keyword>